<feature type="compositionally biased region" description="Low complexity" evidence="7">
    <location>
        <begin position="1468"/>
        <end position="1481"/>
    </location>
</feature>
<keyword evidence="4" id="KW-0130">Cell adhesion</keyword>
<dbReference type="GO" id="GO:0005886">
    <property type="term" value="C:plasma membrane"/>
    <property type="evidence" value="ECO:0007669"/>
    <property type="project" value="TreeGrafter"/>
</dbReference>
<protein>
    <recommendedName>
        <fullName evidence="12">Catenin delta-2</fullName>
    </recommendedName>
</protein>
<keyword evidence="3" id="KW-0677">Repeat</keyword>
<evidence type="ECO:0000256" key="5">
    <source>
        <dbReference type="ARBA" id="ARBA00022949"/>
    </source>
</evidence>
<dbReference type="GO" id="GO:0098609">
    <property type="term" value="P:cell-cell adhesion"/>
    <property type="evidence" value="ECO:0007669"/>
    <property type="project" value="InterPro"/>
</dbReference>
<dbReference type="GO" id="GO:0014069">
    <property type="term" value="C:postsynaptic density"/>
    <property type="evidence" value="ECO:0007669"/>
    <property type="project" value="TreeGrafter"/>
</dbReference>
<keyword evidence="5" id="KW-0965">Cell junction</keyword>
<comment type="caution">
    <text evidence="9">The sequence shown here is derived from an EMBL/GenBank/DDBJ whole genome shotgun (WGS) entry which is preliminary data.</text>
</comment>
<dbReference type="SMART" id="SM00185">
    <property type="entry name" value="ARM"/>
    <property type="match status" value="7"/>
</dbReference>
<dbReference type="GO" id="GO:0060997">
    <property type="term" value="P:dendritic spine morphogenesis"/>
    <property type="evidence" value="ECO:0007669"/>
    <property type="project" value="TreeGrafter"/>
</dbReference>
<reference evidence="10 11" key="2">
    <citation type="journal article" date="2021" name="J. Hered.">
        <title>Feather Gene Expression Elucidates the Developmental Basis of Plumage Iridescence in African Starlings.</title>
        <authorList>
            <person name="Rubenstein D.R."/>
            <person name="Corvelo A."/>
            <person name="MacManes M.D."/>
            <person name="Maia R."/>
            <person name="Narzisi G."/>
            <person name="Rousaki A."/>
            <person name="Vandenabeele P."/>
            <person name="Shawkey M.D."/>
            <person name="Solomon J."/>
        </authorList>
    </citation>
    <scope>NUCLEOTIDE SEQUENCE [LARGE SCALE GENOMIC DNA]</scope>
    <source>
        <strain evidence="10">SS15</strain>
    </source>
</reference>
<feature type="chain" id="PRO_5032999887" description="Catenin delta-2" evidence="8">
    <location>
        <begin position="21"/>
        <end position="1894"/>
    </location>
</feature>
<evidence type="ECO:0008006" key="12">
    <source>
        <dbReference type="Google" id="ProtNLM"/>
    </source>
</evidence>
<evidence type="ECO:0000256" key="4">
    <source>
        <dbReference type="ARBA" id="ARBA00022889"/>
    </source>
</evidence>
<proteinExistence type="inferred from homology"/>
<evidence type="ECO:0000256" key="7">
    <source>
        <dbReference type="SAM" id="MobiDB-lite"/>
    </source>
</evidence>
<dbReference type="InterPro" id="IPR011989">
    <property type="entry name" value="ARM-like"/>
</dbReference>
<evidence type="ECO:0000313" key="10">
    <source>
        <dbReference type="EMBL" id="KAI1243148.1"/>
    </source>
</evidence>
<feature type="compositionally biased region" description="Basic and acidic residues" evidence="7">
    <location>
        <begin position="1484"/>
        <end position="1493"/>
    </location>
</feature>
<dbReference type="EMBL" id="JADDUC020000001">
    <property type="protein sequence ID" value="KAI1243148.1"/>
    <property type="molecule type" value="Genomic_DNA"/>
</dbReference>
<dbReference type="OrthoDB" id="3245100at2759"/>
<dbReference type="Proteomes" id="UP000618051">
    <property type="component" value="Unassembled WGS sequence"/>
</dbReference>
<evidence type="ECO:0000256" key="3">
    <source>
        <dbReference type="ARBA" id="ARBA00022737"/>
    </source>
</evidence>
<evidence type="ECO:0000256" key="6">
    <source>
        <dbReference type="PROSITE-ProRule" id="PRU00259"/>
    </source>
</evidence>
<comment type="subcellular location">
    <subcellularLocation>
        <location evidence="1">Cell junction</location>
    </subcellularLocation>
</comment>
<dbReference type="GO" id="GO:0005634">
    <property type="term" value="C:nucleus"/>
    <property type="evidence" value="ECO:0007669"/>
    <property type="project" value="TreeGrafter"/>
</dbReference>
<dbReference type="GO" id="GO:0005912">
    <property type="term" value="C:adherens junction"/>
    <property type="evidence" value="ECO:0007669"/>
    <property type="project" value="TreeGrafter"/>
</dbReference>
<feature type="region of interest" description="Disordered" evidence="7">
    <location>
        <begin position="163"/>
        <end position="183"/>
    </location>
</feature>
<dbReference type="Pfam" id="PF00514">
    <property type="entry name" value="Arm"/>
    <property type="match status" value="4"/>
</dbReference>
<dbReference type="GO" id="GO:0005737">
    <property type="term" value="C:cytoplasm"/>
    <property type="evidence" value="ECO:0007669"/>
    <property type="project" value="TreeGrafter"/>
</dbReference>
<evidence type="ECO:0000313" key="9">
    <source>
        <dbReference type="EMBL" id="KAG0126384.1"/>
    </source>
</evidence>
<dbReference type="SUPFAM" id="SSF48371">
    <property type="entry name" value="ARM repeat"/>
    <property type="match status" value="2"/>
</dbReference>
<dbReference type="InterPro" id="IPR000225">
    <property type="entry name" value="Armadillo"/>
</dbReference>
<dbReference type="PANTHER" id="PTHR10372">
    <property type="entry name" value="PLAKOPHILLIN-RELATED"/>
    <property type="match status" value="1"/>
</dbReference>
<dbReference type="EMBL" id="JADDUC010000018">
    <property type="protein sequence ID" value="KAG0126384.1"/>
    <property type="molecule type" value="Genomic_DNA"/>
</dbReference>
<feature type="signal peptide" evidence="8">
    <location>
        <begin position="1"/>
        <end position="20"/>
    </location>
</feature>
<evidence type="ECO:0000256" key="1">
    <source>
        <dbReference type="ARBA" id="ARBA00004282"/>
    </source>
</evidence>
<reference evidence="9" key="1">
    <citation type="submission" date="2020-10" db="EMBL/GenBank/DDBJ databases">
        <title>Feather gene expression reveals the developmental basis of iridescence in African starlings.</title>
        <authorList>
            <person name="Rubenstein D.R."/>
        </authorList>
    </citation>
    <scope>NUCLEOTIDE SEQUENCE</scope>
    <source>
        <strain evidence="9">SS15</strain>
        <tissue evidence="9">Liver</tissue>
    </source>
</reference>
<dbReference type="InterPro" id="IPR028435">
    <property type="entry name" value="Plakophilin/d_Catenin"/>
</dbReference>
<reference evidence="10" key="3">
    <citation type="submission" date="2022-01" db="EMBL/GenBank/DDBJ databases">
        <authorList>
            <person name="Rubenstein D.R."/>
        </authorList>
    </citation>
    <scope>NUCLEOTIDE SEQUENCE</scope>
    <source>
        <strain evidence="10">SS15</strain>
        <tissue evidence="10">Liver</tissue>
    </source>
</reference>
<organism evidence="9">
    <name type="scientific">Lamprotornis superbus</name>
    <dbReference type="NCBI Taxonomy" id="245042"/>
    <lineage>
        <taxon>Eukaryota</taxon>
        <taxon>Metazoa</taxon>
        <taxon>Chordata</taxon>
        <taxon>Craniata</taxon>
        <taxon>Vertebrata</taxon>
        <taxon>Euteleostomi</taxon>
        <taxon>Archelosauria</taxon>
        <taxon>Archosauria</taxon>
        <taxon>Dinosauria</taxon>
        <taxon>Saurischia</taxon>
        <taxon>Theropoda</taxon>
        <taxon>Coelurosauria</taxon>
        <taxon>Aves</taxon>
        <taxon>Neognathae</taxon>
        <taxon>Neoaves</taxon>
        <taxon>Telluraves</taxon>
        <taxon>Australaves</taxon>
        <taxon>Passeriformes</taxon>
        <taxon>Sturnidae</taxon>
        <taxon>Lamprotornis</taxon>
    </lineage>
</organism>
<evidence type="ECO:0000256" key="8">
    <source>
        <dbReference type="SAM" id="SignalP"/>
    </source>
</evidence>
<dbReference type="PANTHER" id="PTHR10372:SF9">
    <property type="entry name" value="CATENIN DELTA-2"/>
    <property type="match status" value="1"/>
</dbReference>
<feature type="repeat" description="ARM" evidence="6">
    <location>
        <begin position="565"/>
        <end position="598"/>
    </location>
</feature>
<accession>A0A835NZ98</accession>
<feature type="region of interest" description="Disordered" evidence="7">
    <location>
        <begin position="1445"/>
        <end position="1512"/>
    </location>
</feature>
<sequence>MTSTPGLSFGVLLGARLTKAAHFVWKEERVGQQAAETLSGDSTDVKTAGPSSDAGFAVFLKQPKPISFEETFLRYLIWLMDKLCLGNSTIVCLCNKTTANTMPVAEAFSRNDYTCGLSSTSSAAGSRASYSSQHSHLGSELRALQSPEHHIDPIYEDRVYQKPPMRSLSQSQGDPLQPAHTGTYRTSTDLVNHFCEQVLNFLLCPYFPVVAPSSPGVDSVPLQRTGSQHGTQNATATFQRASYAAGPASNYADPYRQLQYCPSVESPYSKSGPAIPPEGTLARSPSIDSIQKDPRWIYSGQAPCIGRINQMVFESAHFIACSPAPIQELNEQVRFTDAPQFLALSKRFPRKQKGKNILAKNICFFILPTPMLIFIVRFGLSNLKGQKEKCRELSADKREFGWRDPELPEVIQMLQHQFPSVQSNAAAYLQHLCFGDNKIKAENCAVMLACQCFIFFTLSTNHSRTFPSRLLDAQEIPYNPDHSRTAIETIVESRQFAAGSRFLGEEELHELDTTKKQLKYSFNILCFKNIIHKDQQACIHSVVPDITHHTKQLISCFFSEIRRQGGIQLLVDLLDHRMTEVHRSACGALRNLVYGKANDDNKIALKNCGGIPALVRLLRKTTDLEIRELVTGVLWNLSSCDALKMPIIQDALAVLTNAVIIPHSGWENSPLQDDHKIQLHSSQVLRNATGCLSCPDSSIVKRLLFSPCCHSSIFVLDLLCTEEQYWESVSKMMVTRGHNRIGKERKEIDHVYSDIGIPGVFTAADMQQNVSSAGEEARRRMRECDGLTDALLYVIQSALGSSEIDSKTVENCVCILRNLSYRLAAETSQGQQMGTDELDGLLCGDANGKDAESSGCWGKKKKKKKSQDQYKLHWDGVGPLPDCAEPPKGIQMLWHPSIVKPYLTLLSECSNPDTLEGAAGALQNLAAGSWKWSVYIRAAVRKEKGLPILVELLRIDNDRVVCAVATALRNMALDVRNKELIAHHKPPLSEVNSLPDPLPPQNKSAIFRSSREDKVPLTFYPRKSFPDKGPVKGISKAHSLLQLPKFDSGMDTIPSVNRFNNPAYQPNNVNPVPKRIPIIPSALKDEKEHHRHTIAAIARGYIPDELEQEICFKVFRDNTSTFGQREKLNASQPLSNARASWINISEINGGSAVAQPKTKSHYELFDSHLLRKHKQNCAPVDLYSDGSAGVPPVFGEPLERHFDVLGCDACRIVVSCFTYMGKYAMRDLVHRLPGANNSNSSASKAMSDDTVTAICCTLHEVITKNMENAKALRDAGGIEKLVGISKSKGDKHSPKVVKAASQVLNSMWQYRDLRSLYKKYFQSSLAALGIPYVKTFQVTSWSSTVPLRGGNKHELDFPGKEKTSEKISFKYSRHKYLSRLGNIQHILSCTITYIYHPVAGRRQQPTGVSIVETPDKSTLLKAGSCAAFRLTDGWSQYHFVASSSTIERDRQRPYSSSRTPSISPVRMSPNNRSASAPASPREMISLKERKTDYESTGTNATYHGNKGEHTSRKDTMTAQNTGISTLYRNSYGAPAEDIKHNQVSTQPVPQEPSRKDYEPYQSFQNSTRNYDESFFEDQVHHRPPASEYNMHLGLKSTGNYVDFYSAARPYSELNYETSHYPASPDSWWQVLRLITFTLAVLGFEKCSPWVLHYLSWDTSFKRAAHHKSSKAHAWVLVLVRRTSTQSRVKRVSFSVPKLLGKGRLGCLWAALCQGEWDTLWQCVGQPTACGSTTGRRMSGSRAGTVGKIGQKHLRPQQGTSAGAKELLQSPFWSMQTDFVHRIEVAGVLKAYKLLTETYLNYTGQERSAWSQEFSTDPQSRENVDSIISSNPAVSCVLSDPCTQGNRNYDASLLKMCFLGDLGYILKEHKILLQAPSESTKTTAICLVLRCVSAL</sequence>
<gene>
    <name evidence="10" type="ORF">IHE44_0000729</name>
    <name evidence="9" type="ORF">IHE44_003940</name>
</gene>
<feature type="region of interest" description="Disordered" evidence="7">
    <location>
        <begin position="1539"/>
        <end position="1560"/>
    </location>
</feature>
<name>A0A835NZ98_9PASS</name>
<feature type="repeat" description="ARM" evidence="6">
    <location>
        <begin position="944"/>
        <end position="981"/>
    </location>
</feature>
<dbReference type="Gene3D" id="1.25.10.10">
    <property type="entry name" value="Leucine-rich Repeat Variant"/>
    <property type="match status" value="3"/>
</dbReference>
<dbReference type="PROSITE" id="PS50176">
    <property type="entry name" value="ARM_REPEAT"/>
    <property type="match status" value="3"/>
</dbReference>
<evidence type="ECO:0000313" key="11">
    <source>
        <dbReference type="Proteomes" id="UP000618051"/>
    </source>
</evidence>
<feature type="compositionally biased region" description="Polar residues" evidence="7">
    <location>
        <begin position="1453"/>
        <end position="1462"/>
    </location>
</feature>
<keyword evidence="11" id="KW-1185">Reference proteome</keyword>
<feature type="repeat" description="ARM" evidence="6">
    <location>
        <begin position="609"/>
        <end position="652"/>
    </location>
</feature>
<comment type="similarity">
    <text evidence="2">Belongs to the beta-catenin family.</text>
</comment>
<evidence type="ECO:0000256" key="2">
    <source>
        <dbReference type="ARBA" id="ARBA00005462"/>
    </source>
</evidence>
<keyword evidence="8" id="KW-0732">Signal</keyword>
<dbReference type="InterPro" id="IPR016024">
    <property type="entry name" value="ARM-type_fold"/>
</dbReference>